<accession>A0A218XX72</accession>
<dbReference type="Proteomes" id="UP000197138">
    <property type="component" value="Unassembled WGS sequence"/>
</dbReference>
<organism evidence="1 2">
    <name type="scientific">Punica granatum</name>
    <name type="common">Pomegranate</name>
    <dbReference type="NCBI Taxonomy" id="22663"/>
    <lineage>
        <taxon>Eukaryota</taxon>
        <taxon>Viridiplantae</taxon>
        <taxon>Streptophyta</taxon>
        <taxon>Embryophyta</taxon>
        <taxon>Tracheophyta</taxon>
        <taxon>Spermatophyta</taxon>
        <taxon>Magnoliopsida</taxon>
        <taxon>eudicotyledons</taxon>
        <taxon>Gunneridae</taxon>
        <taxon>Pentapetalae</taxon>
        <taxon>rosids</taxon>
        <taxon>malvids</taxon>
        <taxon>Myrtales</taxon>
        <taxon>Lythraceae</taxon>
        <taxon>Punica</taxon>
    </lineage>
</organism>
<protein>
    <submittedName>
        <fullName evidence="1">Uncharacterized protein</fullName>
    </submittedName>
</protein>
<sequence>MEALKVDKLACPKKQVVDRPLKLVESAGGRREKSDWKDGKIRVHPTGKKEERAGGRGFRVWPSACFLARAWGLNWA</sequence>
<name>A0A218XX72_PUNGR</name>
<evidence type="ECO:0000313" key="2">
    <source>
        <dbReference type="Proteomes" id="UP000197138"/>
    </source>
</evidence>
<comment type="caution">
    <text evidence="1">The sequence shown here is derived from an EMBL/GenBank/DDBJ whole genome shotgun (WGS) entry which is preliminary data.</text>
</comment>
<gene>
    <name evidence="1" type="ORF">CDL15_Pgr024405</name>
</gene>
<evidence type="ECO:0000313" key="1">
    <source>
        <dbReference type="EMBL" id="OWM89657.1"/>
    </source>
</evidence>
<reference evidence="2" key="1">
    <citation type="journal article" date="2017" name="Plant J.">
        <title>The pomegranate (Punica granatum L.) genome and the genomics of punicalagin biosynthesis.</title>
        <authorList>
            <person name="Qin G."/>
            <person name="Xu C."/>
            <person name="Ming R."/>
            <person name="Tang H."/>
            <person name="Guyot R."/>
            <person name="Kramer E.M."/>
            <person name="Hu Y."/>
            <person name="Yi X."/>
            <person name="Qi Y."/>
            <person name="Xu X."/>
            <person name="Gao Z."/>
            <person name="Pan H."/>
            <person name="Jian J."/>
            <person name="Tian Y."/>
            <person name="Yue Z."/>
            <person name="Xu Y."/>
        </authorList>
    </citation>
    <scope>NUCLEOTIDE SEQUENCE [LARGE SCALE GENOMIC DNA]</scope>
    <source>
        <strain evidence="2">cv. Dabenzi</strain>
    </source>
</reference>
<dbReference type="AlphaFoldDB" id="A0A218XX72"/>
<proteinExistence type="predicted"/>
<dbReference type="EMBL" id="MTKT01000666">
    <property type="protein sequence ID" value="OWM89657.1"/>
    <property type="molecule type" value="Genomic_DNA"/>
</dbReference>